<feature type="non-terminal residue" evidence="2">
    <location>
        <position position="99"/>
    </location>
</feature>
<organism evidence="2 3">
    <name type="scientific">Lasiosphaeria hispida</name>
    <dbReference type="NCBI Taxonomy" id="260671"/>
    <lineage>
        <taxon>Eukaryota</taxon>
        <taxon>Fungi</taxon>
        <taxon>Dikarya</taxon>
        <taxon>Ascomycota</taxon>
        <taxon>Pezizomycotina</taxon>
        <taxon>Sordariomycetes</taxon>
        <taxon>Sordariomycetidae</taxon>
        <taxon>Sordariales</taxon>
        <taxon>Lasiosphaeriaceae</taxon>
        <taxon>Lasiosphaeria</taxon>
    </lineage>
</organism>
<proteinExistence type="predicted"/>
<feature type="chain" id="PRO_5042511353" description="Secreted protein" evidence="1">
    <location>
        <begin position="27"/>
        <end position="99"/>
    </location>
</feature>
<dbReference type="Proteomes" id="UP001275084">
    <property type="component" value="Unassembled WGS sequence"/>
</dbReference>
<protein>
    <recommendedName>
        <fullName evidence="4">Secreted protein</fullName>
    </recommendedName>
</protein>
<accession>A0AAJ0HWE5</accession>
<feature type="signal peptide" evidence="1">
    <location>
        <begin position="1"/>
        <end position="26"/>
    </location>
</feature>
<reference evidence="2" key="1">
    <citation type="journal article" date="2023" name="Mol. Phylogenet. Evol.">
        <title>Genome-scale phylogeny and comparative genomics of the fungal order Sordariales.</title>
        <authorList>
            <person name="Hensen N."/>
            <person name="Bonometti L."/>
            <person name="Westerberg I."/>
            <person name="Brannstrom I.O."/>
            <person name="Guillou S."/>
            <person name="Cros-Aarteil S."/>
            <person name="Calhoun S."/>
            <person name="Haridas S."/>
            <person name="Kuo A."/>
            <person name="Mondo S."/>
            <person name="Pangilinan J."/>
            <person name="Riley R."/>
            <person name="LaButti K."/>
            <person name="Andreopoulos B."/>
            <person name="Lipzen A."/>
            <person name="Chen C."/>
            <person name="Yan M."/>
            <person name="Daum C."/>
            <person name="Ng V."/>
            <person name="Clum A."/>
            <person name="Steindorff A."/>
            <person name="Ohm R.A."/>
            <person name="Martin F."/>
            <person name="Silar P."/>
            <person name="Natvig D.O."/>
            <person name="Lalanne C."/>
            <person name="Gautier V."/>
            <person name="Ament-Velasquez S.L."/>
            <person name="Kruys A."/>
            <person name="Hutchinson M.I."/>
            <person name="Powell A.J."/>
            <person name="Barry K."/>
            <person name="Miller A.N."/>
            <person name="Grigoriev I.V."/>
            <person name="Debuchy R."/>
            <person name="Gladieux P."/>
            <person name="Hiltunen Thoren M."/>
            <person name="Johannesson H."/>
        </authorList>
    </citation>
    <scope>NUCLEOTIDE SEQUENCE</scope>
    <source>
        <strain evidence="2">CBS 955.72</strain>
    </source>
</reference>
<dbReference type="AlphaFoldDB" id="A0AAJ0HWE5"/>
<reference evidence="2" key="2">
    <citation type="submission" date="2023-06" db="EMBL/GenBank/DDBJ databases">
        <authorList>
            <consortium name="Lawrence Berkeley National Laboratory"/>
            <person name="Haridas S."/>
            <person name="Hensen N."/>
            <person name="Bonometti L."/>
            <person name="Westerberg I."/>
            <person name="Brannstrom I.O."/>
            <person name="Guillou S."/>
            <person name="Cros-Aarteil S."/>
            <person name="Calhoun S."/>
            <person name="Kuo A."/>
            <person name="Mondo S."/>
            <person name="Pangilinan J."/>
            <person name="Riley R."/>
            <person name="Labutti K."/>
            <person name="Andreopoulos B."/>
            <person name="Lipzen A."/>
            <person name="Chen C."/>
            <person name="Yanf M."/>
            <person name="Daum C."/>
            <person name="Ng V."/>
            <person name="Clum A."/>
            <person name="Steindorff A."/>
            <person name="Ohm R."/>
            <person name="Martin F."/>
            <person name="Silar P."/>
            <person name="Natvig D."/>
            <person name="Lalanne C."/>
            <person name="Gautier V."/>
            <person name="Ament-Velasquez S.L."/>
            <person name="Kruys A."/>
            <person name="Hutchinson M.I."/>
            <person name="Powell A.J."/>
            <person name="Barry K."/>
            <person name="Miller A.N."/>
            <person name="Grigoriev I.V."/>
            <person name="Debuchy R."/>
            <person name="Gladieux P."/>
            <person name="Thoren M.H."/>
            <person name="Johannesson H."/>
        </authorList>
    </citation>
    <scope>NUCLEOTIDE SEQUENCE</scope>
    <source>
        <strain evidence="2">CBS 955.72</strain>
    </source>
</reference>
<keyword evidence="3" id="KW-1185">Reference proteome</keyword>
<evidence type="ECO:0000256" key="1">
    <source>
        <dbReference type="SAM" id="SignalP"/>
    </source>
</evidence>
<evidence type="ECO:0008006" key="4">
    <source>
        <dbReference type="Google" id="ProtNLM"/>
    </source>
</evidence>
<dbReference type="EMBL" id="JAUIQD010000001">
    <property type="protein sequence ID" value="KAK3364150.1"/>
    <property type="molecule type" value="Genomic_DNA"/>
</dbReference>
<name>A0AAJ0HWE5_9PEZI</name>
<comment type="caution">
    <text evidence="2">The sequence shown here is derived from an EMBL/GenBank/DDBJ whole genome shotgun (WGS) entry which is preliminary data.</text>
</comment>
<gene>
    <name evidence="2" type="ORF">B0T25DRAFT_529393</name>
</gene>
<sequence length="99" mass="11155">MHWAETTTRQFGSLMFCFVFPSFYQAADMDLWAQGFTWEIPCMVSMGCIRICFRVPSTGPAAKGRGPSNILSFCGSAVFISTKTVFASEYEYYSKESQL</sequence>
<evidence type="ECO:0000313" key="3">
    <source>
        <dbReference type="Proteomes" id="UP001275084"/>
    </source>
</evidence>
<keyword evidence="1" id="KW-0732">Signal</keyword>
<evidence type="ECO:0000313" key="2">
    <source>
        <dbReference type="EMBL" id="KAK3364150.1"/>
    </source>
</evidence>